<accession>A0A1V2I374</accession>
<reference evidence="2" key="1">
    <citation type="submission" date="2016-10" db="EMBL/GenBank/DDBJ databases">
        <title>Frankia sp. NRRL B-16386 Genome sequencing.</title>
        <authorList>
            <person name="Ghodhbane-Gtari F."/>
            <person name="Swanson E."/>
            <person name="Gueddou A."/>
            <person name="Hezbri K."/>
            <person name="Ktari K."/>
            <person name="Nouioui I."/>
            <person name="Morris K."/>
            <person name="Simpson S."/>
            <person name="Abebe-Akele F."/>
            <person name="Thomas K."/>
            <person name="Gtari M."/>
            <person name="Tisa L.S."/>
        </authorList>
    </citation>
    <scope>NUCLEOTIDE SEQUENCE [LARGE SCALE GENOMIC DNA]</scope>
    <source>
        <strain evidence="2">NRRL B-16386</strain>
    </source>
</reference>
<organism evidence="1 2">
    <name type="scientific">Pseudofrankia asymbiotica</name>
    <dbReference type="NCBI Taxonomy" id="1834516"/>
    <lineage>
        <taxon>Bacteria</taxon>
        <taxon>Bacillati</taxon>
        <taxon>Actinomycetota</taxon>
        <taxon>Actinomycetes</taxon>
        <taxon>Frankiales</taxon>
        <taxon>Frankiaceae</taxon>
        <taxon>Pseudofrankia</taxon>
    </lineage>
</organism>
<sequence length="310" mass="34518">MAPAWRRRPPDNRISSELLADFGRYQFLDEQSGLPPNDMYELLMPLHQLVFTQRARDRALVVAELRRHAAHGPWEKVGAWKYVRDMLDAAPDTQDLIDNGLLAVRDMRVTNLAWHLSSRDTDRYREITGGPVPHDGFFGPPAFDSAHGPSRQYYFDDAVSRAAARRPVRVPSAPGVEPGPVDDAARAMWDFGLFVHRGPLVVSREISFEPNVLRPAIAAASNVDHDRFAELLAAKVTEPGGHGHNVWPTLGAARFMEEYLAPGTVRTAAFARMLDEGLRLALPELDVSFPAEVLTRRAADRLCQLRGTGT</sequence>
<proteinExistence type="predicted"/>
<gene>
    <name evidence="1" type="ORF">BL253_29385</name>
</gene>
<evidence type="ECO:0000313" key="2">
    <source>
        <dbReference type="Proteomes" id="UP000188929"/>
    </source>
</evidence>
<dbReference type="STRING" id="1834516.BL253_29385"/>
<comment type="caution">
    <text evidence="1">The sequence shown here is derived from an EMBL/GenBank/DDBJ whole genome shotgun (WGS) entry which is preliminary data.</text>
</comment>
<dbReference type="EMBL" id="MOMC01000068">
    <property type="protein sequence ID" value="ONH24740.1"/>
    <property type="molecule type" value="Genomic_DNA"/>
</dbReference>
<dbReference type="AlphaFoldDB" id="A0A1V2I374"/>
<keyword evidence="2" id="KW-1185">Reference proteome</keyword>
<dbReference type="Proteomes" id="UP000188929">
    <property type="component" value="Unassembled WGS sequence"/>
</dbReference>
<protein>
    <submittedName>
        <fullName evidence="1">Uncharacterized protein</fullName>
    </submittedName>
</protein>
<name>A0A1V2I374_9ACTN</name>
<evidence type="ECO:0000313" key="1">
    <source>
        <dbReference type="EMBL" id="ONH24740.1"/>
    </source>
</evidence>